<feature type="signal peptide" evidence="13">
    <location>
        <begin position="1"/>
        <end position="26"/>
    </location>
</feature>
<dbReference type="Pfam" id="PF00593">
    <property type="entry name" value="TonB_dep_Rec_b-barrel"/>
    <property type="match status" value="1"/>
</dbReference>
<feature type="chain" id="PRO_5016671974" evidence="13">
    <location>
        <begin position="27"/>
        <end position="785"/>
    </location>
</feature>
<dbReference type="InterPro" id="IPR039426">
    <property type="entry name" value="TonB-dep_rcpt-like"/>
</dbReference>
<dbReference type="SUPFAM" id="SSF56935">
    <property type="entry name" value="Porins"/>
    <property type="match status" value="1"/>
</dbReference>
<evidence type="ECO:0000259" key="14">
    <source>
        <dbReference type="Pfam" id="PF00593"/>
    </source>
</evidence>
<dbReference type="Gene3D" id="2.40.170.20">
    <property type="entry name" value="TonB-dependent receptor, beta-barrel domain"/>
    <property type="match status" value="1"/>
</dbReference>
<dbReference type="FunCoup" id="A0A371RLK3">
    <property type="interactions" value="42"/>
</dbReference>
<sequence length="785" mass="85315">MIGSKSKRRILMAGTAVLAVPAIAFAQENEAAPQETAVEATGDTIYVVARRREESLQEVPLAVTAVGDETLQLNQVDSIQDIGLLVPNLVVTAGTGGGGKSHPIFAIRGQAQQESTGLADQSVGVYFGDVVVARTQGINQTLYDIQAVEVIKGPTGTLFGRNATGGAIVIRPKLPSTDGFEAGFGATLAEYSTRNFDGYVNIPLSDRVAVRLAGASIHSDGYIFDSALGRNVNYEDNFSVRGSLLVELSDTVENVTIVNMFEENDGGVGGHVQFVNPAGLIDNAFVTGPRNYPASGTDILALQESLGDYNIVNGTPEFTNIDTLDVQNTTTLELNDAVTVKNIFGYRDVKSHVLVDLDGMPTPVLQVERLDDAEQWSEELQIFGETSNFEWIAGLYWFNESGENEALSKALGSDPGAVEPPSVRAYGNPITNNNQLFDNTSKAIFAEVTFGLDSLVEGLALTLGGRQTWDEREITIRNRNEGASCRFTIDDDNNPATPEVNPGDTAACTLDASAEFDSFTYNVTLEYQPDVDTLLYGSVRTGFRSGGFAARATTEEGLRRTFEPEELLNYEIGLKRDWHFGEGYLQTNLAVFYGDYQNIQRNLNDVTTTDGYTVTVNAAEATVSGFEFEGIFRPVPQFEIAGSWGYIDAEFEDFIDPFSGDDLSNSQFAKIPENTWRIAGTYSFPPSQTFGETSFKVAYGGRDEYLIGDNAPSGPVGTNPEYEQLDLFLTSRGVLDTNMDLTLFAQNVTEEIEYQTLAQVFGSLGYAASTPGKPRMMGVQLRYKF</sequence>
<dbReference type="InParanoid" id="A0A371RLK3"/>
<keyword evidence="5 11" id="KW-0812">Transmembrane</keyword>
<gene>
    <name evidence="16" type="ORF">DX908_13805</name>
</gene>
<evidence type="ECO:0000259" key="15">
    <source>
        <dbReference type="Pfam" id="PF07715"/>
    </source>
</evidence>
<keyword evidence="3 11" id="KW-1134">Transmembrane beta strand</keyword>
<accession>A0A371RLK3</accession>
<evidence type="ECO:0000256" key="3">
    <source>
        <dbReference type="ARBA" id="ARBA00022452"/>
    </source>
</evidence>
<feature type="domain" description="TonB-dependent receptor plug" evidence="15">
    <location>
        <begin position="56"/>
        <end position="167"/>
    </location>
</feature>
<comment type="caution">
    <text evidence="16">The sequence shown here is derived from an EMBL/GenBank/DDBJ whole genome shotgun (WGS) entry which is preliminary data.</text>
</comment>
<protein>
    <submittedName>
        <fullName evidence="16">TonB-dependent receptor</fullName>
    </submittedName>
</protein>
<feature type="domain" description="TonB-dependent receptor-like beta-barrel" evidence="14">
    <location>
        <begin position="298"/>
        <end position="748"/>
    </location>
</feature>
<dbReference type="GO" id="GO:0006826">
    <property type="term" value="P:iron ion transport"/>
    <property type="evidence" value="ECO:0007669"/>
    <property type="project" value="UniProtKB-KW"/>
</dbReference>
<organism evidence="16 17">
    <name type="scientific">Parvularcula marina</name>
    <dbReference type="NCBI Taxonomy" id="2292771"/>
    <lineage>
        <taxon>Bacteria</taxon>
        <taxon>Pseudomonadati</taxon>
        <taxon>Pseudomonadota</taxon>
        <taxon>Alphaproteobacteria</taxon>
        <taxon>Parvularculales</taxon>
        <taxon>Parvularculaceae</taxon>
        <taxon>Parvularcula</taxon>
    </lineage>
</organism>
<keyword evidence="6" id="KW-0408">Iron</keyword>
<evidence type="ECO:0000256" key="7">
    <source>
        <dbReference type="ARBA" id="ARBA00023065"/>
    </source>
</evidence>
<keyword evidence="9 11" id="KW-0472">Membrane</keyword>
<dbReference type="PANTHER" id="PTHR32552">
    <property type="entry name" value="FERRICHROME IRON RECEPTOR-RELATED"/>
    <property type="match status" value="1"/>
</dbReference>
<evidence type="ECO:0000256" key="12">
    <source>
        <dbReference type="RuleBase" id="RU003357"/>
    </source>
</evidence>
<dbReference type="OrthoDB" id="7177879at2"/>
<comment type="subcellular location">
    <subcellularLocation>
        <location evidence="1 11">Cell outer membrane</location>
        <topology evidence="1 11">Multi-pass membrane protein</topology>
    </subcellularLocation>
</comment>
<evidence type="ECO:0000256" key="8">
    <source>
        <dbReference type="ARBA" id="ARBA00023077"/>
    </source>
</evidence>
<keyword evidence="7" id="KW-0406">Ion transport</keyword>
<dbReference type="InterPro" id="IPR036942">
    <property type="entry name" value="Beta-barrel_TonB_sf"/>
</dbReference>
<evidence type="ECO:0000313" key="17">
    <source>
        <dbReference type="Proteomes" id="UP000264589"/>
    </source>
</evidence>
<dbReference type="PANTHER" id="PTHR32552:SF81">
    <property type="entry name" value="TONB-DEPENDENT OUTER MEMBRANE RECEPTOR"/>
    <property type="match status" value="1"/>
</dbReference>
<keyword evidence="17" id="KW-1185">Reference proteome</keyword>
<dbReference type="EMBL" id="QUQO01000001">
    <property type="protein sequence ID" value="RFB06246.1"/>
    <property type="molecule type" value="Genomic_DNA"/>
</dbReference>
<evidence type="ECO:0000313" key="16">
    <source>
        <dbReference type="EMBL" id="RFB06246.1"/>
    </source>
</evidence>
<dbReference type="PROSITE" id="PS52016">
    <property type="entry name" value="TONB_DEPENDENT_REC_3"/>
    <property type="match status" value="1"/>
</dbReference>
<dbReference type="GO" id="GO:0009279">
    <property type="term" value="C:cell outer membrane"/>
    <property type="evidence" value="ECO:0007669"/>
    <property type="project" value="UniProtKB-SubCell"/>
</dbReference>
<evidence type="ECO:0000256" key="10">
    <source>
        <dbReference type="ARBA" id="ARBA00023237"/>
    </source>
</evidence>
<keyword evidence="2 11" id="KW-0813">Transport</keyword>
<dbReference type="Pfam" id="PF07715">
    <property type="entry name" value="Plug"/>
    <property type="match status" value="1"/>
</dbReference>
<evidence type="ECO:0000256" key="1">
    <source>
        <dbReference type="ARBA" id="ARBA00004571"/>
    </source>
</evidence>
<evidence type="ECO:0000256" key="6">
    <source>
        <dbReference type="ARBA" id="ARBA00023004"/>
    </source>
</evidence>
<dbReference type="Proteomes" id="UP000264589">
    <property type="component" value="Unassembled WGS sequence"/>
</dbReference>
<reference evidence="16 17" key="1">
    <citation type="submission" date="2018-08" db="EMBL/GenBank/DDBJ databases">
        <title>Parvularcula sp. SM1705, isolated from surface water of the South Sea China.</title>
        <authorList>
            <person name="Sun L."/>
        </authorList>
    </citation>
    <scope>NUCLEOTIDE SEQUENCE [LARGE SCALE GENOMIC DNA]</scope>
    <source>
        <strain evidence="16 17">SM1705</strain>
    </source>
</reference>
<evidence type="ECO:0000256" key="11">
    <source>
        <dbReference type="PROSITE-ProRule" id="PRU01360"/>
    </source>
</evidence>
<name>A0A371RLK3_9PROT</name>
<dbReference type="InterPro" id="IPR012910">
    <property type="entry name" value="Plug_dom"/>
</dbReference>
<evidence type="ECO:0000256" key="5">
    <source>
        <dbReference type="ARBA" id="ARBA00022692"/>
    </source>
</evidence>
<keyword evidence="4" id="KW-0410">Iron transport</keyword>
<keyword evidence="10 11" id="KW-0998">Cell outer membrane</keyword>
<keyword evidence="16" id="KW-0675">Receptor</keyword>
<evidence type="ECO:0000256" key="9">
    <source>
        <dbReference type="ARBA" id="ARBA00023136"/>
    </source>
</evidence>
<dbReference type="AlphaFoldDB" id="A0A371RLK3"/>
<evidence type="ECO:0000256" key="2">
    <source>
        <dbReference type="ARBA" id="ARBA00022448"/>
    </source>
</evidence>
<dbReference type="InterPro" id="IPR000531">
    <property type="entry name" value="Beta-barrel_TonB"/>
</dbReference>
<proteinExistence type="inferred from homology"/>
<evidence type="ECO:0000256" key="13">
    <source>
        <dbReference type="SAM" id="SignalP"/>
    </source>
</evidence>
<keyword evidence="13" id="KW-0732">Signal</keyword>
<evidence type="ECO:0000256" key="4">
    <source>
        <dbReference type="ARBA" id="ARBA00022496"/>
    </source>
</evidence>
<keyword evidence="8 12" id="KW-0798">TonB box</keyword>
<dbReference type="RefSeq" id="WP_116392880.1">
    <property type="nucleotide sequence ID" value="NZ_QUQO01000001.1"/>
</dbReference>
<comment type="similarity">
    <text evidence="11 12">Belongs to the TonB-dependent receptor family.</text>
</comment>